<evidence type="ECO:0000256" key="1">
    <source>
        <dbReference type="SAM" id="MobiDB-lite"/>
    </source>
</evidence>
<dbReference type="RefSeq" id="XP_007310759.1">
    <property type="nucleotide sequence ID" value="XM_007310697.1"/>
</dbReference>
<dbReference type="OrthoDB" id="3227715at2759"/>
<dbReference type="eggNOG" id="ENOG502SRVC">
    <property type="taxonomic scope" value="Eukaryota"/>
</dbReference>
<protein>
    <submittedName>
        <fullName evidence="2">Uncharacterized protein</fullName>
    </submittedName>
</protein>
<dbReference type="GeneID" id="18794768"/>
<feature type="compositionally biased region" description="Basic and acidic residues" evidence="1">
    <location>
        <begin position="52"/>
        <end position="71"/>
    </location>
</feature>
<name>R7S0R8_STEHR</name>
<keyword evidence="3" id="KW-1185">Reference proteome</keyword>
<feature type="region of interest" description="Disordered" evidence="1">
    <location>
        <begin position="145"/>
        <end position="176"/>
    </location>
</feature>
<sequence length="212" mass="23747">MAQSRQHTQHVHPGDLPYATPVLRSASPSGSINTEYGPDETTLSDSELSPEEFDRKVQKQLGLHEQREQEYRAQSTPLLWPKPKSPQEEQILFDRVMRNLRFEVAMLEQDEIIESTMARTARMATETQPSSNDIDAIMQSMMGPPPSSNLTSASHTQGTTLTPMDVDDGPGPFDFNFARRSEEETTAMYEAGREGMDIGRNGTRKGKARDMS</sequence>
<feature type="compositionally biased region" description="Polar residues" evidence="1">
    <location>
        <begin position="148"/>
        <end position="162"/>
    </location>
</feature>
<feature type="region of interest" description="Disordered" evidence="1">
    <location>
        <begin position="188"/>
        <end position="212"/>
    </location>
</feature>
<dbReference type="OMA" id="GTDYGPD"/>
<feature type="compositionally biased region" description="Basic residues" evidence="1">
    <location>
        <begin position="202"/>
        <end position="212"/>
    </location>
</feature>
<dbReference type="KEGG" id="shs:STEHIDRAFT_105798"/>
<accession>R7S0R8</accession>
<organism evidence="2 3">
    <name type="scientific">Stereum hirsutum (strain FP-91666)</name>
    <name type="common">White-rot fungus</name>
    <dbReference type="NCBI Taxonomy" id="721885"/>
    <lineage>
        <taxon>Eukaryota</taxon>
        <taxon>Fungi</taxon>
        <taxon>Dikarya</taxon>
        <taxon>Basidiomycota</taxon>
        <taxon>Agaricomycotina</taxon>
        <taxon>Agaricomycetes</taxon>
        <taxon>Russulales</taxon>
        <taxon>Stereaceae</taxon>
        <taxon>Stereum</taxon>
    </lineage>
</organism>
<proteinExistence type="predicted"/>
<evidence type="ECO:0000313" key="3">
    <source>
        <dbReference type="Proteomes" id="UP000053927"/>
    </source>
</evidence>
<reference evidence="3" key="1">
    <citation type="journal article" date="2012" name="Science">
        <title>The Paleozoic origin of enzymatic lignin decomposition reconstructed from 31 fungal genomes.</title>
        <authorList>
            <person name="Floudas D."/>
            <person name="Binder M."/>
            <person name="Riley R."/>
            <person name="Barry K."/>
            <person name="Blanchette R.A."/>
            <person name="Henrissat B."/>
            <person name="Martinez A.T."/>
            <person name="Otillar R."/>
            <person name="Spatafora J.W."/>
            <person name="Yadav J.S."/>
            <person name="Aerts A."/>
            <person name="Benoit I."/>
            <person name="Boyd A."/>
            <person name="Carlson A."/>
            <person name="Copeland A."/>
            <person name="Coutinho P.M."/>
            <person name="de Vries R.P."/>
            <person name="Ferreira P."/>
            <person name="Findley K."/>
            <person name="Foster B."/>
            <person name="Gaskell J."/>
            <person name="Glotzer D."/>
            <person name="Gorecki P."/>
            <person name="Heitman J."/>
            <person name="Hesse C."/>
            <person name="Hori C."/>
            <person name="Igarashi K."/>
            <person name="Jurgens J.A."/>
            <person name="Kallen N."/>
            <person name="Kersten P."/>
            <person name="Kohler A."/>
            <person name="Kuees U."/>
            <person name="Kumar T.K.A."/>
            <person name="Kuo A."/>
            <person name="LaButti K."/>
            <person name="Larrondo L.F."/>
            <person name="Lindquist E."/>
            <person name="Ling A."/>
            <person name="Lombard V."/>
            <person name="Lucas S."/>
            <person name="Lundell T."/>
            <person name="Martin R."/>
            <person name="McLaughlin D.J."/>
            <person name="Morgenstern I."/>
            <person name="Morin E."/>
            <person name="Murat C."/>
            <person name="Nagy L.G."/>
            <person name="Nolan M."/>
            <person name="Ohm R.A."/>
            <person name="Patyshakuliyeva A."/>
            <person name="Rokas A."/>
            <person name="Ruiz-Duenas F.J."/>
            <person name="Sabat G."/>
            <person name="Salamov A."/>
            <person name="Samejima M."/>
            <person name="Schmutz J."/>
            <person name="Slot J.C."/>
            <person name="St John F."/>
            <person name="Stenlid J."/>
            <person name="Sun H."/>
            <person name="Sun S."/>
            <person name="Syed K."/>
            <person name="Tsang A."/>
            <person name="Wiebenga A."/>
            <person name="Young D."/>
            <person name="Pisabarro A."/>
            <person name="Eastwood D.C."/>
            <person name="Martin F."/>
            <person name="Cullen D."/>
            <person name="Grigoriev I.V."/>
            <person name="Hibbett D.S."/>
        </authorList>
    </citation>
    <scope>NUCLEOTIDE SEQUENCE [LARGE SCALE GENOMIC DNA]</scope>
    <source>
        <strain evidence="3">FP-91666</strain>
    </source>
</reference>
<feature type="region of interest" description="Disordered" evidence="1">
    <location>
        <begin position="1"/>
        <end position="85"/>
    </location>
</feature>
<dbReference type="Proteomes" id="UP000053927">
    <property type="component" value="Unassembled WGS sequence"/>
</dbReference>
<dbReference type="EMBL" id="JH687399">
    <property type="protein sequence ID" value="EIM80147.1"/>
    <property type="molecule type" value="Genomic_DNA"/>
</dbReference>
<dbReference type="AlphaFoldDB" id="R7S0R8"/>
<evidence type="ECO:0000313" key="2">
    <source>
        <dbReference type="EMBL" id="EIM80147.1"/>
    </source>
</evidence>
<gene>
    <name evidence="2" type="ORF">STEHIDRAFT_105798</name>
</gene>